<dbReference type="Proteomes" id="UP000092482">
    <property type="component" value="Chromosome"/>
</dbReference>
<dbReference type="AlphaFoldDB" id="A0A1B1NBD3"/>
<evidence type="ECO:0000313" key="3">
    <source>
        <dbReference type="Proteomes" id="UP000092482"/>
    </source>
</evidence>
<dbReference type="EMBL" id="CP014989">
    <property type="protein sequence ID" value="ANS78732.1"/>
    <property type="molecule type" value="Genomic_DNA"/>
</dbReference>
<protein>
    <submittedName>
        <fullName evidence="2">Uncharacterized protein</fullName>
    </submittedName>
</protein>
<evidence type="ECO:0000313" key="2">
    <source>
        <dbReference type="EMBL" id="ANS78732.1"/>
    </source>
</evidence>
<proteinExistence type="predicted"/>
<sequence length="50" mass="5226">MAEGSAAHRPRAMCRLTHVAILPDRPAPRHPGSGARRSAQRGARSVGGPT</sequence>
<keyword evidence="3" id="KW-1185">Reference proteome</keyword>
<feature type="region of interest" description="Disordered" evidence="1">
    <location>
        <begin position="21"/>
        <end position="50"/>
    </location>
</feature>
<gene>
    <name evidence="2" type="ORF">SGUI_1336</name>
</gene>
<reference evidence="2 3" key="1">
    <citation type="submission" date="2016-03" db="EMBL/GenBank/DDBJ databases">
        <title>Shallow-sea hydrothermal system.</title>
        <authorList>
            <person name="Tang K."/>
        </authorList>
    </citation>
    <scope>NUCLEOTIDE SEQUENCE [LARGE SCALE GENOMIC DNA]</scope>
    <source>
        <strain evidence="2 3">JLT9</strain>
    </source>
</reference>
<dbReference type="STRING" id="1758689.SGUI_1336"/>
<accession>A0A1B1NBD3</accession>
<name>A0A1B1NBD3_9MICO</name>
<organism evidence="2 3">
    <name type="scientific">Serinicoccus hydrothermalis</name>
    <dbReference type="NCBI Taxonomy" id="1758689"/>
    <lineage>
        <taxon>Bacteria</taxon>
        <taxon>Bacillati</taxon>
        <taxon>Actinomycetota</taxon>
        <taxon>Actinomycetes</taxon>
        <taxon>Micrococcales</taxon>
        <taxon>Ornithinimicrobiaceae</taxon>
        <taxon>Serinicoccus</taxon>
    </lineage>
</organism>
<evidence type="ECO:0000256" key="1">
    <source>
        <dbReference type="SAM" id="MobiDB-lite"/>
    </source>
</evidence>
<dbReference type="KEGG" id="serj:SGUI_1336"/>
<feature type="compositionally biased region" description="Low complexity" evidence="1">
    <location>
        <begin position="32"/>
        <end position="50"/>
    </location>
</feature>